<dbReference type="PROSITE" id="PS50240">
    <property type="entry name" value="TRYPSIN_DOM"/>
    <property type="match status" value="1"/>
</dbReference>
<keyword evidence="2" id="KW-0964">Secreted</keyword>
<evidence type="ECO:0000256" key="9">
    <source>
        <dbReference type="ARBA" id="ARBA00023157"/>
    </source>
</evidence>
<evidence type="ECO:0000256" key="5">
    <source>
        <dbReference type="ARBA" id="ARBA00022729"/>
    </source>
</evidence>
<evidence type="ECO:0000256" key="10">
    <source>
        <dbReference type="ARBA" id="ARBA00052079"/>
    </source>
</evidence>
<dbReference type="PANTHER" id="PTHR24264:SF65">
    <property type="entry name" value="SRCR DOMAIN-CONTAINING PROTEIN"/>
    <property type="match status" value="1"/>
</dbReference>
<dbReference type="SMART" id="SM00020">
    <property type="entry name" value="Tryp_SPc"/>
    <property type="match status" value="1"/>
</dbReference>
<keyword evidence="7" id="KW-0353">Hemolymph clotting</keyword>
<dbReference type="CDD" id="cd00190">
    <property type="entry name" value="Tryp_SPc"/>
    <property type="match status" value="1"/>
</dbReference>
<organism evidence="13 14">
    <name type="scientific">Allacma fusca</name>
    <dbReference type="NCBI Taxonomy" id="39272"/>
    <lineage>
        <taxon>Eukaryota</taxon>
        <taxon>Metazoa</taxon>
        <taxon>Ecdysozoa</taxon>
        <taxon>Arthropoda</taxon>
        <taxon>Hexapoda</taxon>
        <taxon>Collembola</taxon>
        <taxon>Symphypleona</taxon>
        <taxon>Sminthuridae</taxon>
        <taxon>Allacma</taxon>
    </lineage>
</organism>
<evidence type="ECO:0000313" key="13">
    <source>
        <dbReference type="EMBL" id="CAG7833159.1"/>
    </source>
</evidence>
<keyword evidence="5" id="KW-0732">Signal</keyword>
<dbReference type="GO" id="GO:0006508">
    <property type="term" value="P:proteolysis"/>
    <property type="evidence" value="ECO:0007669"/>
    <property type="project" value="UniProtKB-KW"/>
</dbReference>
<evidence type="ECO:0000256" key="6">
    <source>
        <dbReference type="ARBA" id="ARBA00022801"/>
    </source>
</evidence>
<keyword evidence="14" id="KW-1185">Reference proteome</keyword>
<dbReference type="Proteomes" id="UP000708208">
    <property type="component" value="Unassembled WGS sequence"/>
</dbReference>
<reference evidence="13" key="1">
    <citation type="submission" date="2021-06" db="EMBL/GenBank/DDBJ databases">
        <authorList>
            <person name="Hodson N. C."/>
            <person name="Mongue J. A."/>
            <person name="Jaron S. K."/>
        </authorList>
    </citation>
    <scope>NUCLEOTIDE SEQUENCE</scope>
</reference>
<dbReference type="InterPro" id="IPR018114">
    <property type="entry name" value="TRYPSIN_HIS"/>
</dbReference>
<dbReference type="GO" id="GO:0042381">
    <property type="term" value="P:hemolymph coagulation"/>
    <property type="evidence" value="ECO:0007669"/>
    <property type="project" value="UniProtKB-KW"/>
</dbReference>
<comment type="subcellular location">
    <subcellularLocation>
        <location evidence="1">Secreted</location>
    </subcellularLocation>
</comment>
<dbReference type="GO" id="GO:0005615">
    <property type="term" value="C:extracellular space"/>
    <property type="evidence" value="ECO:0007669"/>
    <property type="project" value="TreeGrafter"/>
</dbReference>
<dbReference type="AlphaFoldDB" id="A0A8J2PUB3"/>
<dbReference type="GO" id="GO:0004252">
    <property type="term" value="F:serine-type endopeptidase activity"/>
    <property type="evidence" value="ECO:0007669"/>
    <property type="project" value="InterPro"/>
</dbReference>
<proteinExistence type="predicted"/>
<name>A0A8J2PUB3_9HEXA</name>
<evidence type="ECO:0000256" key="1">
    <source>
        <dbReference type="ARBA" id="ARBA00004613"/>
    </source>
</evidence>
<accession>A0A8J2PUB3</accession>
<comment type="catalytic activity">
    <reaction evidence="10">
        <text>Selective cleavage of 103-Arg-|-Ser-104 and 124-Ile-|-Ile-125 bonds in Limulus clotting factor B to form activated factor B. Cleavage of -Pro-Arg-|-Xaa- bonds in synthetic substrates.</text>
        <dbReference type="EC" id="3.4.21.84"/>
    </reaction>
</comment>
<dbReference type="InterPro" id="IPR050127">
    <property type="entry name" value="Serine_Proteases_S1"/>
</dbReference>
<keyword evidence="6" id="KW-0378">Hydrolase</keyword>
<keyword evidence="4" id="KW-0645">Protease</keyword>
<evidence type="ECO:0000313" key="14">
    <source>
        <dbReference type="Proteomes" id="UP000708208"/>
    </source>
</evidence>
<dbReference type="InterPro" id="IPR001254">
    <property type="entry name" value="Trypsin_dom"/>
</dbReference>
<dbReference type="FunFam" id="2.40.10.10:FF:000120">
    <property type="entry name" value="Putative serine protease"/>
    <property type="match status" value="1"/>
</dbReference>
<evidence type="ECO:0000256" key="2">
    <source>
        <dbReference type="ARBA" id="ARBA00022525"/>
    </source>
</evidence>
<comment type="caution">
    <text evidence="13">The sequence shown here is derived from an EMBL/GenBank/DDBJ whole genome shotgun (WGS) entry which is preliminary data.</text>
</comment>
<evidence type="ECO:0000256" key="11">
    <source>
        <dbReference type="ARBA" id="ARBA00066707"/>
    </source>
</evidence>
<evidence type="ECO:0000256" key="3">
    <source>
        <dbReference type="ARBA" id="ARBA00022659"/>
    </source>
</evidence>
<dbReference type="PANTHER" id="PTHR24264">
    <property type="entry name" value="TRYPSIN-RELATED"/>
    <property type="match status" value="1"/>
</dbReference>
<protein>
    <recommendedName>
        <fullName evidence="11">limulus clotting factor C</fullName>
        <ecNumber evidence="11">3.4.21.84</ecNumber>
    </recommendedName>
</protein>
<keyword evidence="3" id="KW-0768">Sushi</keyword>
<evidence type="ECO:0000259" key="12">
    <source>
        <dbReference type="PROSITE" id="PS50240"/>
    </source>
</evidence>
<keyword evidence="9" id="KW-1015">Disulfide bond</keyword>
<evidence type="ECO:0000256" key="8">
    <source>
        <dbReference type="ARBA" id="ARBA00022825"/>
    </source>
</evidence>
<keyword evidence="8" id="KW-0720">Serine protease</keyword>
<dbReference type="EC" id="3.4.21.84" evidence="11"/>
<evidence type="ECO:0000256" key="4">
    <source>
        <dbReference type="ARBA" id="ARBA00022670"/>
    </source>
</evidence>
<gene>
    <name evidence="13" type="ORF">AFUS01_LOCUS42802</name>
</gene>
<feature type="domain" description="Peptidase S1" evidence="12">
    <location>
        <begin position="43"/>
        <end position="274"/>
    </location>
</feature>
<sequence length="274" mass="29587">MISLILLFLGVVGAHVPRVNKEGVIKNLPVGQGSTAGSSSVLIVGGREARPGEFPWQVSLQYVSGGVLKHNCGGVIIDETHIVTATHCEYSRYQVVAGALNIQQNETSQQRIDALRFIPHPEFTIFLRNDIAVITLSSRLMFNDRVKTLRLPPANANPVGQSCVVSGWGNANPSGDSPPIYPDELQAVNLTVINNEDCQERLSESYIDETMICTNDPAGGKDKCSGDSGGPLVCTDSDGPYLLGIVSWGKRPCGQAHLAGVYSRVTQNLYRFHI</sequence>
<dbReference type="PROSITE" id="PS00134">
    <property type="entry name" value="TRYPSIN_HIS"/>
    <property type="match status" value="1"/>
</dbReference>
<dbReference type="OrthoDB" id="10061449at2759"/>
<dbReference type="Pfam" id="PF00089">
    <property type="entry name" value="Trypsin"/>
    <property type="match status" value="1"/>
</dbReference>
<dbReference type="EMBL" id="CAJVCH010568755">
    <property type="protein sequence ID" value="CAG7833159.1"/>
    <property type="molecule type" value="Genomic_DNA"/>
</dbReference>
<evidence type="ECO:0000256" key="7">
    <source>
        <dbReference type="ARBA" id="ARBA00022820"/>
    </source>
</evidence>